<evidence type="ECO:0000256" key="2">
    <source>
        <dbReference type="SAM" id="SignalP"/>
    </source>
</evidence>
<dbReference type="PANTHER" id="PTHR47197">
    <property type="entry name" value="PROTEIN NIRF"/>
    <property type="match status" value="1"/>
</dbReference>
<feature type="chain" id="PRO_5021707383" description="ATP-binding protein" evidence="2">
    <location>
        <begin position="30"/>
        <end position="450"/>
    </location>
</feature>
<dbReference type="EMBL" id="VAFL01000001">
    <property type="protein sequence ID" value="TKW68887.1"/>
    <property type="molecule type" value="Genomic_DNA"/>
</dbReference>
<evidence type="ECO:0000313" key="3">
    <source>
        <dbReference type="EMBL" id="TKW68887.1"/>
    </source>
</evidence>
<dbReference type="InterPro" id="IPR011048">
    <property type="entry name" value="Haem_d1_sf"/>
</dbReference>
<gene>
    <name evidence="3" type="ORF">DI616_02230</name>
</gene>
<dbReference type="Proteomes" id="UP000315344">
    <property type="component" value="Unassembled WGS sequence"/>
</dbReference>
<dbReference type="Gene3D" id="2.130.10.10">
    <property type="entry name" value="YVTN repeat-like/Quinoprotein amine dehydrogenase"/>
    <property type="match status" value="1"/>
</dbReference>
<proteinExistence type="predicted"/>
<dbReference type="SUPFAM" id="SSF51004">
    <property type="entry name" value="C-terminal (heme d1) domain of cytochrome cd1-nitrite reductase"/>
    <property type="match status" value="1"/>
</dbReference>
<reference evidence="3 4" key="1">
    <citation type="journal article" date="2017" name="Nat. Commun.">
        <title>In situ click chemistry generation of cyclooxygenase-2 inhibitors.</title>
        <authorList>
            <person name="Bhardwaj A."/>
            <person name="Kaur J."/>
            <person name="Wuest M."/>
            <person name="Wuest F."/>
        </authorList>
    </citation>
    <scope>NUCLEOTIDE SEQUENCE [LARGE SCALE GENOMIC DNA]</scope>
    <source>
        <strain evidence="3">S2_012_000_R3_94</strain>
    </source>
</reference>
<dbReference type="InterPro" id="IPR051200">
    <property type="entry name" value="Host-pathogen_enzymatic-act"/>
</dbReference>
<dbReference type="AlphaFoldDB" id="A0A533IEJ8"/>
<name>A0A533IEJ8_PARDE</name>
<protein>
    <recommendedName>
        <fullName evidence="5">ATP-binding protein</fullName>
    </recommendedName>
</protein>
<organism evidence="3 4">
    <name type="scientific">Paracoccus denitrificans</name>
    <dbReference type="NCBI Taxonomy" id="266"/>
    <lineage>
        <taxon>Bacteria</taxon>
        <taxon>Pseudomonadati</taxon>
        <taxon>Pseudomonadota</taxon>
        <taxon>Alphaproteobacteria</taxon>
        <taxon>Rhodobacterales</taxon>
        <taxon>Paracoccaceae</taxon>
        <taxon>Paracoccus</taxon>
    </lineage>
</organism>
<accession>A0A533IEJ8</accession>
<feature type="region of interest" description="Disordered" evidence="1">
    <location>
        <begin position="39"/>
        <end position="59"/>
    </location>
</feature>
<evidence type="ECO:0000256" key="1">
    <source>
        <dbReference type="SAM" id="MobiDB-lite"/>
    </source>
</evidence>
<dbReference type="InterPro" id="IPR015943">
    <property type="entry name" value="WD40/YVTN_repeat-like_dom_sf"/>
</dbReference>
<keyword evidence="2" id="KW-0732">Signal</keyword>
<feature type="signal peptide" evidence="2">
    <location>
        <begin position="1"/>
        <end position="29"/>
    </location>
</feature>
<dbReference type="PANTHER" id="PTHR47197:SF3">
    <property type="entry name" value="DIHYDRO-HEME D1 DEHYDROGENASE"/>
    <property type="match status" value="1"/>
</dbReference>
<sequence>MMKMSMKCGLTVMALLLASASGVAAQSWAAGPDTIEGTIRAGSRDAPVKPGETTQITGSRLSPGQTIQVLHGTELLTPEPVTVDPEGAFKVEFDTPADAETGLHPLTVIAANPAGTALIDLKLSQDVPLSGEDAFELTTVATNDRAYQLALSDDGKLFVASARGENGPGLAPYDAASLTEEAQAEIPNNAAGEPMGTFGVGFDAAHDNVWTTDTMNDTVVVYGAADLKPVKVFDEGIVGHPRDVVIDAANNRAYVNAALTGKVHVFDTESFEELDPLYFNTTEGREVFASMSLILDAENGRLYSSSRETPFVGWVDVNTGESGAFEVPEADGASAVARDAATGRLYVVSQNSDNLVVLDEAGEVVANTNIGAGALSVVFDPTTKQAYAVTRAEGTVTVTDADGAIVANLPLGDAGNHIVTDGQGTIYALTMYGARDDDDAAGSVTRIVAK</sequence>
<evidence type="ECO:0008006" key="5">
    <source>
        <dbReference type="Google" id="ProtNLM"/>
    </source>
</evidence>
<evidence type="ECO:0000313" key="4">
    <source>
        <dbReference type="Proteomes" id="UP000315344"/>
    </source>
</evidence>
<comment type="caution">
    <text evidence="3">The sequence shown here is derived from an EMBL/GenBank/DDBJ whole genome shotgun (WGS) entry which is preliminary data.</text>
</comment>